<sequence length="78" mass="8986">MGRNIGPKNKIARRFGINLGLKTNASKVARRIKQAPGVHGPKRQRQTTSSFGKQLIEKQKAKYLYGLRERQFRSYVEE</sequence>
<evidence type="ECO:0000313" key="3">
    <source>
        <dbReference type="EMBL" id="PIR77032.1"/>
    </source>
</evidence>
<accession>A0A2M6NZX8</accession>
<dbReference type="AlphaFoldDB" id="A0A2M6NZX8"/>
<dbReference type="GO" id="GO:0019843">
    <property type="term" value="F:rRNA binding"/>
    <property type="evidence" value="ECO:0007669"/>
    <property type="project" value="InterPro"/>
</dbReference>
<dbReference type="SMART" id="SM01390">
    <property type="entry name" value="Ribosomal_S4"/>
    <property type="match status" value="1"/>
</dbReference>
<evidence type="ECO:0000313" key="4">
    <source>
        <dbReference type="Proteomes" id="UP000228528"/>
    </source>
</evidence>
<reference evidence="4" key="1">
    <citation type="submission" date="2017-09" db="EMBL/GenBank/DDBJ databases">
        <title>Depth-based differentiation of microbial function through sediment-hosted aquifers and enrichment of novel symbionts in the deep terrestrial subsurface.</title>
        <authorList>
            <person name="Probst A.J."/>
            <person name="Ladd B."/>
            <person name="Jarett J.K."/>
            <person name="Geller-Mcgrath D.E."/>
            <person name="Sieber C.M.K."/>
            <person name="Emerson J.B."/>
            <person name="Anantharaman K."/>
            <person name="Thomas B.C."/>
            <person name="Malmstrom R."/>
            <person name="Stieglmeier M."/>
            <person name="Klingl A."/>
            <person name="Woyke T."/>
            <person name="Ryan C.M."/>
            <person name="Banfield J.F."/>
        </authorList>
    </citation>
    <scope>NUCLEOTIDE SEQUENCE [LARGE SCALE GENOMIC DNA]</scope>
</reference>
<dbReference type="GO" id="GO:0005840">
    <property type="term" value="C:ribosome"/>
    <property type="evidence" value="ECO:0007669"/>
    <property type="project" value="UniProtKB-KW"/>
</dbReference>
<dbReference type="SUPFAM" id="SSF55174">
    <property type="entry name" value="Alpha-L RNA-binding motif"/>
    <property type="match status" value="1"/>
</dbReference>
<feature type="non-terminal residue" evidence="3">
    <location>
        <position position="78"/>
    </location>
</feature>
<feature type="domain" description="Small ribosomal subunit protein uS4 N-terminal" evidence="2">
    <location>
        <begin position="3"/>
        <end position="78"/>
    </location>
</feature>
<keyword evidence="3" id="KW-0689">Ribosomal protein</keyword>
<comment type="similarity">
    <text evidence="1">Belongs to the universal ribosomal protein uS4 family.</text>
</comment>
<gene>
    <name evidence="3" type="ORF">COU30_04625</name>
</gene>
<proteinExistence type="inferred from homology"/>
<evidence type="ECO:0000259" key="2">
    <source>
        <dbReference type="SMART" id="SM01390"/>
    </source>
</evidence>
<organism evidence="3 4">
    <name type="scientific">Candidatus Magasanikbacteria bacterium CG10_big_fil_rev_8_21_14_0_10_38_6</name>
    <dbReference type="NCBI Taxonomy" id="1974647"/>
    <lineage>
        <taxon>Bacteria</taxon>
        <taxon>Candidatus Magasanikiibacteriota</taxon>
    </lineage>
</organism>
<comment type="caution">
    <text evidence="3">The sequence shown here is derived from an EMBL/GenBank/DDBJ whole genome shotgun (WGS) entry which is preliminary data.</text>
</comment>
<dbReference type="Proteomes" id="UP000228528">
    <property type="component" value="Unassembled WGS sequence"/>
</dbReference>
<dbReference type="EMBL" id="PFBW01000196">
    <property type="protein sequence ID" value="PIR77032.1"/>
    <property type="molecule type" value="Genomic_DNA"/>
</dbReference>
<name>A0A2M6NZX8_9BACT</name>
<protein>
    <submittedName>
        <fullName evidence="3">30S ribosomal protein S4</fullName>
    </submittedName>
</protein>
<dbReference type="InterPro" id="IPR001912">
    <property type="entry name" value="Ribosomal_uS4_N"/>
</dbReference>
<dbReference type="Pfam" id="PF00163">
    <property type="entry name" value="Ribosomal_S4"/>
    <property type="match status" value="1"/>
</dbReference>
<keyword evidence="3" id="KW-0687">Ribonucleoprotein</keyword>
<evidence type="ECO:0000256" key="1">
    <source>
        <dbReference type="ARBA" id="ARBA00007465"/>
    </source>
</evidence>
<dbReference type="Gene3D" id="1.10.1050.10">
    <property type="entry name" value="Ribosomal Protein S4 Delta 41, Chain A, domain 1"/>
    <property type="match status" value="1"/>
</dbReference>